<dbReference type="RefSeq" id="WP_183333315.1">
    <property type="nucleotide sequence ID" value="NZ_JACHZF010000023.1"/>
</dbReference>
<protein>
    <submittedName>
        <fullName evidence="1">Uncharacterized protein</fullName>
    </submittedName>
</protein>
<keyword evidence="2" id="KW-1185">Reference proteome</keyword>
<proteinExistence type="predicted"/>
<reference evidence="1 2" key="1">
    <citation type="submission" date="2020-08" db="EMBL/GenBank/DDBJ databases">
        <title>Genomic Encyclopedia of Archaeal and Bacterial Type Strains, Phase II (KMG-II): from individual species to whole genera.</title>
        <authorList>
            <person name="Goeker M."/>
        </authorList>
    </citation>
    <scope>NUCLEOTIDE SEQUENCE [LARGE SCALE GENOMIC DNA]</scope>
    <source>
        <strain evidence="1 2">5AG</strain>
    </source>
</reference>
<evidence type="ECO:0000313" key="1">
    <source>
        <dbReference type="EMBL" id="MBB3332093.1"/>
    </source>
</evidence>
<sequence length="128" mass="14300">MLESLIVAALLGEPALAGDAPTDPDLARLEAHHRELLSCDRLTGHWLQEDEYMAMHTAIGDSRQRLATLRPMPLSEAEFPAGEVDLTIGETHYTAADLVRMTDRPSEADVREAYLTIRPHCMRLIGYF</sequence>
<gene>
    <name evidence="1" type="ORF">BDK63_002986</name>
</gene>
<name>A0A7W5PBR8_9GAMM</name>
<organism evidence="1 2">
    <name type="scientific">Halomonas campaniensis</name>
    <dbReference type="NCBI Taxonomy" id="213554"/>
    <lineage>
        <taxon>Bacteria</taxon>
        <taxon>Pseudomonadati</taxon>
        <taxon>Pseudomonadota</taxon>
        <taxon>Gammaproteobacteria</taxon>
        <taxon>Oceanospirillales</taxon>
        <taxon>Halomonadaceae</taxon>
        <taxon>Halomonas</taxon>
    </lineage>
</organism>
<evidence type="ECO:0000313" key="2">
    <source>
        <dbReference type="Proteomes" id="UP000553442"/>
    </source>
</evidence>
<dbReference type="EMBL" id="JACHZF010000023">
    <property type="protein sequence ID" value="MBB3332093.1"/>
    <property type="molecule type" value="Genomic_DNA"/>
</dbReference>
<dbReference type="AlphaFoldDB" id="A0A7W5PBR8"/>
<comment type="caution">
    <text evidence="1">The sequence shown here is derived from an EMBL/GenBank/DDBJ whole genome shotgun (WGS) entry which is preliminary data.</text>
</comment>
<dbReference type="Proteomes" id="UP000553442">
    <property type="component" value="Unassembled WGS sequence"/>
</dbReference>
<accession>A0A7W5PBR8</accession>